<keyword evidence="4" id="KW-0560">Oxidoreductase</keyword>
<feature type="transmembrane region" description="Helical" evidence="6">
    <location>
        <begin position="52"/>
        <end position="77"/>
    </location>
</feature>
<dbReference type="GO" id="GO:0051213">
    <property type="term" value="F:dioxygenase activity"/>
    <property type="evidence" value="ECO:0007669"/>
    <property type="project" value="UniProtKB-KW"/>
</dbReference>
<dbReference type="Gene3D" id="1.20.58.1360">
    <property type="match status" value="1"/>
</dbReference>
<organism evidence="8 9">
    <name type="scientific">Callorhinchus milii</name>
    <name type="common">Ghost shark</name>
    <dbReference type="NCBI Taxonomy" id="7868"/>
    <lineage>
        <taxon>Eukaryota</taxon>
        <taxon>Metazoa</taxon>
        <taxon>Chordata</taxon>
        <taxon>Craniata</taxon>
        <taxon>Vertebrata</taxon>
        <taxon>Chondrichthyes</taxon>
        <taxon>Holocephali</taxon>
        <taxon>Chimaeriformes</taxon>
        <taxon>Callorhinchidae</taxon>
        <taxon>Callorhinchus</taxon>
    </lineage>
</organism>
<dbReference type="PANTHER" id="PTHR23123">
    <property type="entry name" value="PHD/F-BOX CONTAINING PROTEIN"/>
    <property type="match status" value="1"/>
</dbReference>
<dbReference type="GO" id="GO:0046872">
    <property type="term" value="F:metal ion binding"/>
    <property type="evidence" value="ECO:0007669"/>
    <property type="project" value="UniProtKB-KW"/>
</dbReference>
<dbReference type="STRING" id="7868.ENSCMIP00000000685"/>
<dbReference type="GO" id="GO:0005634">
    <property type="term" value="C:nucleus"/>
    <property type="evidence" value="ECO:0007669"/>
    <property type="project" value="UniProtKB-SubCell"/>
</dbReference>
<name>A0A4W3GDP1_CALMI</name>
<evidence type="ECO:0000256" key="4">
    <source>
        <dbReference type="ARBA" id="ARBA00022964"/>
    </source>
</evidence>
<evidence type="ECO:0000259" key="7">
    <source>
        <dbReference type="Pfam" id="PF17811"/>
    </source>
</evidence>
<evidence type="ECO:0000256" key="5">
    <source>
        <dbReference type="ARBA" id="ARBA00023242"/>
    </source>
</evidence>
<dbReference type="Pfam" id="PF17811">
    <property type="entry name" value="JHD"/>
    <property type="match status" value="1"/>
</dbReference>
<protein>
    <recommendedName>
        <fullName evidence="7">Jumonji helical domain-containing protein</fullName>
    </recommendedName>
</protein>
<reference evidence="8" key="5">
    <citation type="submission" date="2025-09" db="UniProtKB">
        <authorList>
            <consortium name="Ensembl"/>
        </authorList>
    </citation>
    <scope>IDENTIFICATION</scope>
</reference>
<evidence type="ECO:0000256" key="3">
    <source>
        <dbReference type="ARBA" id="ARBA00022853"/>
    </source>
</evidence>
<keyword evidence="5" id="KW-0539">Nucleus</keyword>
<dbReference type="Ensembl" id="ENSCMIT00000000733.1">
    <property type="protein sequence ID" value="ENSCMIP00000000685.1"/>
    <property type="gene ID" value="ENSCMIG00000000486.1"/>
</dbReference>
<accession>A0A4W3GDP1</accession>
<dbReference type="GeneTree" id="ENSGT00940000157847"/>
<keyword evidence="6" id="KW-1133">Transmembrane helix</keyword>
<dbReference type="AlphaFoldDB" id="A0A4W3GDP1"/>
<comment type="subcellular location">
    <subcellularLocation>
        <location evidence="1">Nucleus</location>
    </subcellularLocation>
</comment>
<proteinExistence type="predicted"/>
<reference evidence="8" key="4">
    <citation type="submission" date="2025-08" db="UniProtKB">
        <authorList>
            <consortium name="Ensembl"/>
        </authorList>
    </citation>
    <scope>IDENTIFICATION</scope>
</reference>
<reference evidence="9" key="2">
    <citation type="journal article" date="2007" name="PLoS Biol.">
        <title>Survey sequencing and comparative analysis of the elephant shark (Callorhinchus milii) genome.</title>
        <authorList>
            <person name="Venkatesh B."/>
            <person name="Kirkness E.F."/>
            <person name="Loh Y.H."/>
            <person name="Halpern A.L."/>
            <person name="Lee A.P."/>
            <person name="Johnson J."/>
            <person name="Dandona N."/>
            <person name="Viswanathan L.D."/>
            <person name="Tay A."/>
            <person name="Venter J.C."/>
            <person name="Strausberg R.L."/>
            <person name="Brenner S."/>
        </authorList>
    </citation>
    <scope>NUCLEOTIDE SEQUENCE [LARGE SCALE GENOMIC DNA]</scope>
</reference>
<keyword evidence="3" id="KW-0156">Chromatin regulator</keyword>
<keyword evidence="9" id="KW-1185">Reference proteome</keyword>
<evidence type="ECO:0000256" key="2">
    <source>
        <dbReference type="ARBA" id="ARBA00022723"/>
    </source>
</evidence>
<evidence type="ECO:0000313" key="8">
    <source>
        <dbReference type="Ensembl" id="ENSCMIP00000000685.1"/>
    </source>
</evidence>
<reference evidence="9" key="1">
    <citation type="journal article" date="2006" name="Science">
        <title>Ancient noncoding elements conserved in the human genome.</title>
        <authorList>
            <person name="Venkatesh B."/>
            <person name="Kirkness E.F."/>
            <person name="Loh Y.H."/>
            <person name="Halpern A.L."/>
            <person name="Lee A.P."/>
            <person name="Johnson J."/>
            <person name="Dandona N."/>
            <person name="Viswanathan L.D."/>
            <person name="Tay A."/>
            <person name="Venter J.C."/>
            <person name="Strausberg R.L."/>
            <person name="Brenner S."/>
        </authorList>
    </citation>
    <scope>NUCLEOTIDE SEQUENCE [LARGE SCALE GENOMIC DNA]</scope>
</reference>
<evidence type="ECO:0000256" key="1">
    <source>
        <dbReference type="ARBA" id="ARBA00004123"/>
    </source>
</evidence>
<keyword evidence="2" id="KW-0479">Metal-binding</keyword>
<feature type="domain" description="Jumonji helical" evidence="7">
    <location>
        <begin position="1"/>
        <end position="40"/>
    </location>
</feature>
<dbReference type="InterPro" id="IPR050690">
    <property type="entry name" value="JHDM1_Histone_Demethylase"/>
</dbReference>
<dbReference type="Proteomes" id="UP000314986">
    <property type="component" value="Unassembled WGS sequence"/>
</dbReference>
<dbReference type="InParanoid" id="A0A4W3GDP1"/>
<reference evidence="9" key="3">
    <citation type="journal article" date="2014" name="Nature">
        <title>Elephant shark genome provides unique insights into gnathostome evolution.</title>
        <authorList>
            <consortium name="International Elephant Shark Genome Sequencing Consortium"/>
            <person name="Venkatesh B."/>
            <person name="Lee A.P."/>
            <person name="Ravi V."/>
            <person name="Maurya A.K."/>
            <person name="Lian M.M."/>
            <person name="Swann J.B."/>
            <person name="Ohta Y."/>
            <person name="Flajnik M.F."/>
            <person name="Sutoh Y."/>
            <person name="Kasahara M."/>
            <person name="Hoon S."/>
            <person name="Gangu V."/>
            <person name="Roy S.W."/>
            <person name="Irimia M."/>
            <person name="Korzh V."/>
            <person name="Kondrychyn I."/>
            <person name="Lim Z.W."/>
            <person name="Tay B.H."/>
            <person name="Tohari S."/>
            <person name="Kong K.W."/>
            <person name="Ho S."/>
            <person name="Lorente-Galdos B."/>
            <person name="Quilez J."/>
            <person name="Marques-Bonet T."/>
            <person name="Raney B.J."/>
            <person name="Ingham P.W."/>
            <person name="Tay A."/>
            <person name="Hillier L.W."/>
            <person name="Minx P."/>
            <person name="Boehm T."/>
            <person name="Wilson R.K."/>
            <person name="Brenner S."/>
            <person name="Warren W.C."/>
        </authorList>
    </citation>
    <scope>NUCLEOTIDE SEQUENCE [LARGE SCALE GENOMIC DNA]</scope>
</reference>
<keyword evidence="4" id="KW-0223">Dioxygenase</keyword>
<dbReference type="InterPro" id="IPR041070">
    <property type="entry name" value="JHD"/>
</dbReference>
<evidence type="ECO:0000256" key="6">
    <source>
        <dbReference type="SAM" id="Phobius"/>
    </source>
</evidence>
<evidence type="ECO:0000313" key="9">
    <source>
        <dbReference type="Proteomes" id="UP000314986"/>
    </source>
</evidence>
<keyword evidence="6" id="KW-0472">Membrane</keyword>
<dbReference type="GO" id="GO:0006325">
    <property type="term" value="P:chromatin organization"/>
    <property type="evidence" value="ECO:0007669"/>
    <property type="project" value="UniProtKB-KW"/>
</dbReference>
<sequence length="79" mass="9076">MQLKAYEIEKRLNTADLFKFPNFETICWYVGKHLLDTFRGKCVCLYGGRGGYLYWCVCVCVSILVCVSLCVCVTCCVRE</sequence>
<keyword evidence="6" id="KW-0812">Transmembrane</keyword>